<sequence>MKIEMNIRLAFVLIGMSVLSHAQTGIGTVDPDSSAQLDISSTEKGLLLPRLALVKTTEQTPVLDPATSLVVYNTVTKNDVFPGFYFWDGKKWIRVGRSDETLKGEDGNGILSAEINPSTGHLIITYTNGAIVDAGQAKGNDGERGPAGSAPIAGNGSMNGTNLITVSNGNNNAFKDTDISLTPGNDGQVLQTINSRPVWVDTSFIGGDNLGNHVATMDLNMGSNDINAARNVNVSEKMSTQKMAITMGTDNFSPVPGYVATAADKFGNVVWKPLLNRDIVPSDVGTVIAINGKLEVAEEITALMTSNFSMSALNEGSIPYTIGNIMNVIIDNNSSFRSNYYSNNFSIKADGIYMVTMNIQITLGGGNAVIGIWCDSDRKWIARNDQYIDGNAFITLLTAVSLEKNKTYSFRGGGTKSMTIKALSSGFTGSGPISFFSVKRLR</sequence>
<evidence type="ECO:0000313" key="2">
    <source>
        <dbReference type="EMBL" id="MCV9934625.1"/>
    </source>
</evidence>
<dbReference type="EMBL" id="JAOZEV010000032">
    <property type="protein sequence ID" value="MCV9934625.1"/>
    <property type="molecule type" value="Genomic_DNA"/>
</dbReference>
<protein>
    <recommendedName>
        <fullName evidence="4">C1q domain-containing protein</fullName>
    </recommendedName>
</protein>
<evidence type="ECO:0000256" key="1">
    <source>
        <dbReference type="SAM" id="SignalP"/>
    </source>
</evidence>
<dbReference type="AlphaFoldDB" id="A0A9X3HNI7"/>
<feature type="signal peptide" evidence="1">
    <location>
        <begin position="1"/>
        <end position="22"/>
    </location>
</feature>
<keyword evidence="3" id="KW-1185">Reference proteome</keyword>
<accession>A0A9X3HNI7</accession>
<name>A0A9X3HNI7_9FLAO</name>
<dbReference type="RefSeq" id="WP_264288791.1">
    <property type="nucleotide sequence ID" value="NZ_JAOZEV010000032.1"/>
</dbReference>
<evidence type="ECO:0000313" key="3">
    <source>
        <dbReference type="Proteomes" id="UP001151133"/>
    </source>
</evidence>
<proteinExistence type="predicted"/>
<gene>
    <name evidence="2" type="ORF">OIU80_20270</name>
</gene>
<organism evidence="2 3">
    <name type="scientific">Flavobacterium frigoritolerans</name>
    <dbReference type="NCBI Taxonomy" id="2987686"/>
    <lineage>
        <taxon>Bacteria</taxon>
        <taxon>Pseudomonadati</taxon>
        <taxon>Bacteroidota</taxon>
        <taxon>Flavobacteriia</taxon>
        <taxon>Flavobacteriales</taxon>
        <taxon>Flavobacteriaceae</taxon>
        <taxon>Flavobacterium</taxon>
    </lineage>
</organism>
<evidence type="ECO:0008006" key="4">
    <source>
        <dbReference type="Google" id="ProtNLM"/>
    </source>
</evidence>
<dbReference type="Proteomes" id="UP001151133">
    <property type="component" value="Unassembled WGS sequence"/>
</dbReference>
<feature type="chain" id="PRO_5040921350" description="C1q domain-containing protein" evidence="1">
    <location>
        <begin position="23"/>
        <end position="442"/>
    </location>
</feature>
<reference evidence="2" key="1">
    <citation type="submission" date="2022-10" db="EMBL/GenBank/DDBJ databases">
        <title>Two novel species of Flavobacterium.</title>
        <authorList>
            <person name="Liu Q."/>
            <person name="Xin Y.-H."/>
        </authorList>
    </citation>
    <scope>NUCLEOTIDE SEQUENCE</scope>
    <source>
        <strain evidence="2">LS1R47</strain>
    </source>
</reference>
<comment type="caution">
    <text evidence="2">The sequence shown here is derived from an EMBL/GenBank/DDBJ whole genome shotgun (WGS) entry which is preliminary data.</text>
</comment>
<keyword evidence="1" id="KW-0732">Signal</keyword>